<dbReference type="Proteomes" id="UP000008631">
    <property type="component" value="Chromosome"/>
</dbReference>
<dbReference type="OrthoDB" id="9808135at2"/>
<sequence length="460" mass="49003">MTTTQAPNTLDRPAGLPPRPIERWMTPVRKFMHIESASGMVMLACTVVALILANSPLASGFKALWHTEVALIIGGFSIVGDLGHLVINDVLMTLFFFIVGLELKRELVCGELRDPRKALLPVVAALGGMVVPALIYAALQWGQPGIRGWAVPMATDIAFVVGFLALLGPRVPFSLKIILLSLAIVDDLGAVLVIAFVFTERLEWIWVAAAAAGFGLTYGMNLAGVRQVGAYVVVGCFIWVAVFKSGIHPTVAGVLLGLLTPSSAWIGDKAFSEVMAELWQRLTCYEEPLDPDDRQVNLQHLAFTARESISPLQRLETALHPWVAFGIIPLFALANAGVTIDAKGLGESVLIAVAAGLAIGKPVGILSFSWIAARLGWIRLPDNLTWTIFAGGACMAGIGFTMALFVNALAFPSGSNSELAAMEAAGKIGILSGSLISVILGSSLLLYALRDRDQPDPEND</sequence>
<keyword evidence="6" id="KW-0050">Antiport</keyword>
<dbReference type="InterPro" id="IPR004670">
    <property type="entry name" value="NhaA"/>
</dbReference>
<evidence type="ECO:0000256" key="2">
    <source>
        <dbReference type="ARBA" id="ARBA00022475"/>
    </source>
</evidence>
<feature type="transmembrane region" description="Helical" evidence="6">
    <location>
        <begin position="228"/>
        <end position="247"/>
    </location>
</feature>
<feature type="transmembrane region" description="Helical" evidence="6">
    <location>
        <begin position="319"/>
        <end position="338"/>
    </location>
</feature>
<dbReference type="EMBL" id="CP002353">
    <property type="protein sequence ID" value="ADV63781.1"/>
    <property type="molecule type" value="Genomic_DNA"/>
</dbReference>
<dbReference type="PANTHER" id="PTHR30341:SF0">
    <property type="entry name" value="NA(+)_H(+) ANTIPORTER NHAA"/>
    <property type="match status" value="1"/>
</dbReference>
<feature type="transmembrane region" description="Helical" evidence="6">
    <location>
        <begin position="204"/>
        <end position="221"/>
    </location>
</feature>
<keyword evidence="5 6" id="KW-0472">Membrane</keyword>
<feature type="transmembrane region" description="Helical" evidence="6">
    <location>
        <begin position="428"/>
        <end position="449"/>
    </location>
</feature>
<dbReference type="STRING" id="575540.Isop_3219"/>
<keyword evidence="3 6" id="KW-0812">Transmembrane</keyword>
<name>E8R4I6_ISOPI</name>
<keyword evidence="6" id="KW-0406">Ion transport</keyword>
<keyword evidence="6" id="KW-0739">Sodium transport</keyword>
<feature type="transmembrane region" description="Helical" evidence="6">
    <location>
        <begin position="179"/>
        <end position="198"/>
    </location>
</feature>
<evidence type="ECO:0000313" key="8">
    <source>
        <dbReference type="EMBL" id="ADV63781.1"/>
    </source>
</evidence>
<keyword evidence="6" id="KW-0915">Sodium</keyword>
<feature type="transmembrane region" description="Helical" evidence="6">
    <location>
        <begin position="149"/>
        <end position="167"/>
    </location>
</feature>
<feature type="transmembrane region" description="Helical" evidence="6">
    <location>
        <begin position="69"/>
        <end position="97"/>
    </location>
</feature>
<feature type="transmembrane region" description="Helical" evidence="6">
    <location>
        <begin position="39"/>
        <end position="57"/>
    </location>
</feature>
<keyword evidence="6" id="KW-0997">Cell inner membrane</keyword>
<dbReference type="Gene3D" id="1.20.1530.10">
    <property type="entry name" value="Na+/H+ antiporter like domain"/>
    <property type="match status" value="1"/>
</dbReference>
<reference evidence="8 9" key="2">
    <citation type="journal article" date="2011" name="Stand. Genomic Sci.">
        <title>Complete genome sequence of Isosphaera pallida type strain (IS1B).</title>
        <authorList>
            <consortium name="US DOE Joint Genome Institute (JGI-PGF)"/>
            <person name="Goker M."/>
            <person name="Cleland D."/>
            <person name="Saunders E."/>
            <person name="Lapidus A."/>
            <person name="Nolan M."/>
            <person name="Lucas S."/>
            <person name="Hammon N."/>
            <person name="Deshpande S."/>
            <person name="Cheng J.F."/>
            <person name="Tapia R."/>
            <person name="Han C."/>
            <person name="Goodwin L."/>
            <person name="Pitluck S."/>
            <person name="Liolios K."/>
            <person name="Pagani I."/>
            <person name="Ivanova N."/>
            <person name="Mavromatis K."/>
            <person name="Pati A."/>
            <person name="Chen A."/>
            <person name="Palaniappan K."/>
            <person name="Land M."/>
            <person name="Hauser L."/>
            <person name="Chang Y.J."/>
            <person name="Jeffries C.D."/>
            <person name="Detter J.C."/>
            <person name="Beck B."/>
            <person name="Woyke T."/>
            <person name="Bristow J."/>
            <person name="Eisen J.A."/>
            <person name="Markowitz V."/>
            <person name="Hugenholtz P."/>
            <person name="Kyrpides N.C."/>
            <person name="Klenk H.P."/>
        </authorList>
    </citation>
    <scope>NUCLEOTIDE SEQUENCE [LARGE SCALE GENOMIC DNA]</scope>
    <source>
        <strain evidence="9">ATCC 43644 / DSM 9630 / IS1B</strain>
    </source>
</reference>
<evidence type="ECO:0000313" key="9">
    <source>
        <dbReference type="Proteomes" id="UP000008631"/>
    </source>
</evidence>
<dbReference type="FunCoup" id="E8R4I6">
    <property type="interactions" value="55"/>
</dbReference>
<evidence type="ECO:0000256" key="4">
    <source>
        <dbReference type="ARBA" id="ARBA00022989"/>
    </source>
</evidence>
<dbReference type="GO" id="GO:0005886">
    <property type="term" value="C:plasma membrane"/>
    <property type="evidence" value="ECO:0007669"/>
    <property type="project" value="UniProtKB-SubCell"/>
</dbReference>
<feature type="transmembrane region" description="Helical" evidence="6">
    <location>
        <begin position="384"/>
        <end position="407"/>
    </location>
</feature>
<accession>E8R4I6</accession>
<dbReference type="KEGG" id="ipa:Isop_3219"/>
<gene>
    <name evidence="6" type="primary">nhaA</name>
    <name evidence="8" type="ordered locus">Isop_3219</name>
</gene>
<dbReference type="HAMAP" id="MF_01844">
    <property type="entry name" value="NhaA"/>
    <property type="match status" value="1"/>
</dbReference>
<feature type="region of interest" description="Disordered" evidence="7">
    <location>
        <begin position="1"/>
        <end position="20"/>
    </location>
</feature>
<organism evidence="8 9">
    <name type="scientific">Isosphaera pallida (strain ATCC 43644 / DSM 9630 / IS1B)</name>
    <dbReference type="NCBI Taxonomy" id="575540"/>
    <lineage>
        <taxon>Bacteria</taxon>
        <taxon>Pseudomonadati</taxon>
        <taxon>Planctomycetota</taxon>
        <taxon>Planctomycetia</taxon>
        <taxon>Isosphaerales</taxon>
        <taxon>Isosphaeraceae</taxon>
        <taxon>Isosphaera</taxon>
    </lineage>
</organism>
<evidence type="ECO:0000256" key="5">
    <source>
        <dbReference type="ARBA" id="ARBA00023136"/>
    </source>
</evidence>
<keyword evidence="2 6" id="KW-1003">Cell membrane</keyword>
<reference key="1">
    <citation type="submission" date="2010-11" db="EMBL/GenBank/DDBJ databases">
        <title>The complete sequence of chromosome of Isophaera pallida ATCC 43644.</title>
        <authorList>
            <consortium name="US DOE Joint Genome Institute (JGI-PGF)"/>
            <person name="Lucas S."/>
            <person name="Copeland A."/>
            <person name="Lapidus A."/>
            <person name="Bruce D."/>
            <person name="Goodwin L."/>
            <person name="Pitluck S."/>
            <person name="Kyrpides N."/>
            <person name="Mavromatis K."/>
            <person name="Pagani I."/>
            <person name="Ivanova N."/>
            <person name="Saunders E."/>
            <person name="Brettin T."/>
            <person name="Detter J.C."/>
            <person name="Han C."/>
            <person name="Tapia R."/>
            <person name="Land M."/>
            <person name="Hauser L."/>
            <person name="Markowitz V."/>
            <person name="Cheng J.-F."/>
            <person name="Hugenholtz P."/>
            <person name="Woyke T."/>
            <person name="Wu D."/>
            <person name="Eisen J.A."/>
        </authorList>
    </citation>
    <scope>NUCLEOTIDE SEQUENCE</scope>
    <source>
        <strain>ATCC 43644</strain>
    </source>
</reference>
<keyword evidence="4 6" id="KW-1133">Transmembrane helix</keyword>
<dbReference type="RefSeq" id="WP_013566069.1">
    <property type="nucleotide sequence ID" value="NC_014962.1"/>
</dbReference>
<keyword evidence="9" id="KW-1185">Reference proteome</keyword>
<evidence type="ECO:0000256" key="3">
    <source>
        <dbReference type="ARBA" id="ARBA00022692"/>
    </source>
</evidence>
<dbReference type="NCBIfam" id="TIGR00773">
    <property type="entry name" value="NhaA"/>
    <property type="match status" value="1"/>
</dbReference>
<dbReference type="eggNOG" id="COG3004">
    <property type="taxonomic scope" value="Bacteria"/>
</dbReference>
<keyword evidence="6" id="KW-0813">Transport</keyword>
<comment type="catalytic activity">
    <reaction evidence="6">
        <text>Na(+)(in) + 2 H(+)(out) = Na(+)(out) + 2 H(+)(in)</text>
        <dbReference type="Rhea" id="RHEA:29251"/>
        <dbReference type="ChEBI" id="CHEBI:15378"/>
        <dbReference type="ChEBI" id="CHEBI:29101"/>
    </reaction>
</comment>
<evidence type="ECO:0000256" key="6">
    <source>
        <dbReference type="HAMAP-Rule" id="MF_01844"/>
    </source>
</evidence>
<dbReference type="HOGENOM" id="CLU_015803_1_2_0"/>
<feature type="transmembrane region" description="Helical" evidence="6">
    <location>
        <begin position="350"/>
        <end position="372"/>
    </location>
</feature>
<comment type="similarity">
    <text evidence="6">Belongs to the NhaA Na(+)/H(+) (TC 2.A.33) antiporter family.</text>
</comment>
<protein>
    <recommendedName>
        <fullName evidence="6">Na(+)/H(+) antiporter NhaA</fullName>
    </recommendedName>
    <alternativeName>
        <fullName evidence="6">Sodium/proton antiporter NhaA</fullName>
    </alternativeName>
</protein>
<dbReference type="AlphaFoldDB" id="E8R4I6"/>
<comment type="function">
    <text evidence="6">Na(+)/H(+) antiporter that extrudes sodium in exchange for external protons.</text>
</comment>
<feature type="transmembrane region" description="Helical" evidence="6">
    <location>
        <begin position="118"/>
        <end position="137"/>
    </location>
</feature>
<proteinExistence type="inferred from homology"/>
<dbReference type="Pfam" id="PF06965">
    <property type="entry name" value="Na_H_antiport_1"/>
    <property type="match status" value="1"/>
</dbReference>
<dbReference type="PANTHER" id="PTHR30341">
    <property type="entry name" value="SODIUM ION/PROTON ANTIPORTER NHAA-RELATED"/>
    <property type="match status" value="1"/>
</dbReference>
<evidence type="ECO:0000256" key="1">
    <source>
        <dbReference type="ARBA" id="ARBA00004429"/>
    </source>
</evidence>
<dbReference type="GO" id="GO:0015385">
    <property type="term" value="F:sodium:proton antiporter activity"/>
    <property type="evidence" value="ECO:0007669"/>
    <property type="project" value="UniProtKB-UniRule"/>
</dbReference>
<dbReference type="InParanoid" id="E8R4I6"/>
<dbReference type="GO" id="GO:0006885">
    <property type="term" value="P:regulation of pH"/>
    <property type="evidence" value="ECO:0007669"/>
    <property type="project" value="UniProtKB-UniRule"/>
</dbReference>
<dbReference type="InterPro" id="IPR023171">
    <property type="entry name" value="Na/H_antiporter_dom_sf"/>
</dbReference>
<comment type="subcellular location">
    <subcellularLocation>
        <location evidence="1 6">Cell inner membrane</location>
        <topology evidence="1 6">Multi-pass membrane protein</topology>
    </subcellularLocation>
</comment>
<evidence type="ECO:0000256" key="7">
    <source>
        <dbReference type="SAM" id="MobiDB-lite"/>
    </source>
</evidence>